<dbReference type="InterPro" id="IPR036853">
    <property type="entry name" value="Ribosomal_uL14_sf"/>
</dbReference>
<dbReference type="SMART" id="SM01374">
    <property type="entry name" value="Ribosomal_L14"/>
    <property type="match status" value="1"/>
</dbReference>
<comment type="similarity">
    <text evidence="1 6 7">Belongs to the universal ribosomal protein uL14 family.</text>
</comment>
<evidence type="ECO:0000256" key="1">
    <source>
        <dbReference type="ARBA" id="ARBA00010745"/>
    </source>
</evidence>
<dbReference type="AlphaFoldDB" id="A0A497JFD4"/>
<comment type="function">
    <text evidence="6">Binds to 23S rRNA. Forms part of two intersubunit bridges in the 70S ribosome.</text>
</comment>
<dbReference type="GO" id="GO:0022625">
    <property type="term" value="C:cytosolic large ribosomal subunit"/>
    <property type="evidence" value="ECO:0007669"/>
    <property type="project" value="TreeGrafter"/>
</dbReference>
<dbReference type="GO" id="GO:0003735">
    <property type="term" value="F:structural constituent of ribosome"/>
    <property type="evidence" value="ECO:0007669"/>
    <property type="project" value="InterPro"/>
</dbReference>
<dbReference type="InterPro" id="IPR019971">
    <property type="entry name" value="Ribosomal_uL14_arc"/>
</dbReference>
<dbReference type="GO" id="GO:0006412">
    <property type="term" value="P:translation"/>
    <property type="evidence" value="ECO:0007669"/>
    <property type="project" value="UniProtKB-UniRule"/>
</dbReference>
<dbReference type="InterPro" id="IPR000218">
    <property type="entry name" value="Ribosomal_uL14"/>
</dbReference>
<proteinExistence type="inferred from homology"/>
<evidence type="ECO:0000256" key="4">
    <source>
        <dbReference type="ARBA" id="ARBA00022980"/>
    </source>
</evidence>
<keyword evidence="4 6" id="KW-0689">Ribosomal protein</keyword>
<dbReference type="InterPro" id="IPR019972">
    <property type="entry name" value="Ribosomal_uL14_CS"/>
</dbReference>
<gene>
    <name evidence="6" type="primary">rpl14</name>
    <name evidence="8" type="ORF">DRO04_03195</name>
</gene>
<dbReference type="SUPFAM" id="SSF50193">
    <property type="entry name" value="Ribosomal protein L14"/>
    <property type="match status" value="1"/>
</dbReference>
<accession>A0A497JFD4</accession>
<protein>
    <recommendedName>
        <fullName evidence="6">Large ribosomal subunit protein uL14</fullName>
    </recommendedName>
</protein>
<reference evidence="8 9" key="1">
    <citation type="submission" date="2018-06" db="EMBL/GenBank/DDBJ databases">
        <title>Extensive metabolic versatility and redundancy in microbially diverse, dynamic hydrothermal sediments.</title>
        <authorList>
            <person name="Dombrowski N."/>
            <person name="Teske A."/>
            <person name="Baker B.J."/>
        </authorList>
    </citation>
    <scope>NUCLEOTIDE SEQUENCE [LARGE SCALE GENOMIC DNA]</scope>
    <source>
        <strain evidence="8">B51_G17</strain>
    </source>
</reference>
<dbReference type="PROSITE" id="PS00049">
    <property type="entry name" value="RIBOSOMAL_L14"/>
    <property type="match status" value="1"/>
</dbReference>
<evidence type="ECO:0000313" key="9">
    <source>
        <dbReference type="Proteomes" id="UP000278031"/>
    </source>
</evidence>
<dbReference type="Proteomes" id="UP000278031">
    <property type="component" value="Unassembled WGS sequence"/>
</dbReference>
<evidence type="ECO:0000313" key="8">
    <source>
        <dbReference type="EMBL" id="RLG69572.1"/>
    </source>
</evidence>
<evidence type="ECO:0000256" key="2">
    <source>
        <dbReference type="ARBA" id="ARBA00022730"/>
    </source>
</evidence>
<dbReference type="HAMAP" id="MF_01367">
    <property type="entry name" value="Ribosomal_uL14"/>
    <property type="match status" value="1"/>
</dbReference>
<dbReference type="PANTHER" id="PTHR11761">
    <property type="entry name" value="50S/60S RIBOSOMAL PROTEIN L14/L23"/>
    <property type="match status" value="1"/>
</dbReference>
<dbReference type="NCBIfam" id="TIGR03673">
    <property type="entry name" value="uL14_arch"/>
    <property type="match status" value="1"/>
</dbReference>
<dbReference type="PANTHER" id="PTHR11761:SF8">
    <property type="entry name" value="LARGE RIBOSOMAL SUBUNIT PROTEIN UL14"/>
    <property type="match status" value="1"/>
</dbReference>
<sequence>MQAISASIVRSLTHGTYCTCADNSGAKEVMIISVYGYKGRKRKVCSAGIADMVQVVVKKGKPEIRKKVERAVVVRVRKEYRRKNGVRIKFEDNAVVLVDDKGLPKGSEIKGAIAKEVGERWPKVAGIASIIV</sequence>
<dbReference type="FunFam" id="2.40.150.20:FF:000007">
    <property type="entry name" value="50S ribosomal protein L14"/>
    <property type="match status" value="1"/>
</dbReference>
<dbReference type="EMBL" id="QMWP01000127">
    <property type="protein sequence ID" value="RLG69572.1"/>
    <property type="molecule type" value="Genomic_DNA"/>
</dbReference>
<name>A0A497JFD4_9ARCH</name>
<evidence type="ECO:0000256" key="3">
    <source>
        <dbReference type="ARBA" id="ARBA00022884"/>
    </source>
</evidence>
<keyword evidence="5 6" id="KW-0687">Ribonucleoprotein</keyword>
<dbReference type="Pfam" id="PF00238">
    <property type="entry name" value="Ribosomal_L14"/>
    <property type="match status" value="1"/>
</dbReference>
<evidence type="ECO:0000256" key="5">
    <source>
        <dbReference type="ARBA" id="ARBA00023274"/>
    </source>
</evidence>
<dbReference type="Gene3D" id="2.40.150.20">
    <property type="entry name" value="Ribosomal protein L14"/>
    <property type="match status" value="1"/>
</dbReference>
<keyword evidence="2 6" id="KW-0699">rRNA-binding</keyword>
<evidence type="ECO:0000256" key="6">
    <source>
        <dbReference type="HAMAP-Rule" id="MF_01367"/>
    </source>
</evidence>
<comment type="caution">
    <text evidence="8">The sequence shown here is derived from an EMBL/GenBank/DDBJ whole genome shotgun (WGS) entry which is preliminary data.</text>
</comment>
<organism evidence="8 9">
    <name type="scientific">Candidatus Iainarchaeum sp</name>
    <dbReference type="NCBI Taxonomy" id="3101447"/>
    <lineage>
        <taxon>Archaea</taxon>
        <taxon>Candidatus Iainarchaeota</taxon>
        <taxon>Candidatus Iainarchaeia</taxon>
        <taxon>Candidatus Iainarchaeales</taxon>
        <taxon>Candidatus Iainarchaeaceae</taxon>
        <taxon>Candidatus Iainarchaeum</taxon>
    </lineage>
</organism>
<evidence type="ECO:0000256" key="7">
    <source>
        <dbReference type="RuleBase" id="RU003949"/>
    </source>
</evidence>
<comment type="subunit">
    <text evidence="6">Part of the 50S ribosomal subunit. Forms a cluster with proteins L3 and L24e, part of which may contact the 16S rRNA in 2 intersubunit bridges.</text>
</comment>
<dbReference type="NCBIfam" id="NF006344">
    <property type="entry name" value="PRK08571.1"/>
    <property type="match status" value="1"/>
</dbReference>
<dbReference type="CDD" id="cd00337">
    <property type="entry name" value="Ribosomal_uL14"/>
    <property type="match status" value="1"/>
</dbReference>
<keyword evidence="3 6" id="KW-0694">RNA-binding</keyword>
<dbReference type="GO" id="GO:0070180">
    <property type="term" value="F:large ribosomal subunit rRNA binding"/>
    <property type="evidence" value="ECO:0007669"/>
    <property type="project" value="TreeGrafter"/>
</dbReference>